<dbReference type="InterPro" id="IPR000073">
    <property type="entry name" value="AB_hydrolase_1"/>
</dbReference>
<organism evidence="3 4">
    <name type="scientific">Sorangium cellulosum</name>
    <name type="common">Polyangium cellulosum</name>
    <dbReference type="NCBI Taxonomy" id="56"/>
    <lineage>
        <taxon>Bacteria</taxon>
        <taxon>Pseudomonadati</taxon>
        <taxon>Myxococcota</taxon>
        <taxon>Polyangia</taxon>
        <taxon>Polyangiales</taxon>
        <taxon>Polyangiaceae</taxon>
        <taxon>Sorangium</taxon>
    </lineage>
</organism>
<feature type="domain" description="AB hydrolase-1" evidence="2">
    <location>
        <begin position="21"/>
        <end position="254"/>
    </location>
</feature>
<evidence type="ECO:0000259" key="2">
    <source>
        <dbReference type="Pfam" id="PF00561"/>
    </source>
</evidence>
<evidence type="ECO:0000313" key="4">
    <source>
        <dbReference type="Proteomes" id="UP000075635"/>
    </source>
</evidence>
<comment type="caution">
    <text evidence="3">The sequence shown here is derived from an EMBL/GenBank/DDBJ whole genome shotgun (WGS) entry which is preliminary data.</text>
</comment>
<gene>
    <name evidence="3" type="ORF">BE17_43335</name>
</gene>
<comment type="similarity">
    <text evidence="1">Belongs to the AB hydrolase superfamily.</text>
</comment>
<accession>A0A150SEU7</accession>
<dbReference type="Pfam" id="PF00561">
    <property type="entry name" value="Abhydrolase_1"/>
    <property type="match status" value="1"/>
</dbReference>
<dbReference type="PANTHER" id="PTHR43039">
    <property type="entry name" value="ESTERASE-RELATED"/>
    <property type="match status" value="1"/>
</dbReference>
<dbReference type="SUPFAM" id="SSF53474">
    <property type="entry name" value="alpha/beta-Hydrolases"/>
    <property type="match status" value="1"/>
</dbReference>
<evidence type="ECO:0000313" key="3">
    <source>
        <dbReference type="EMBL" id="KYF90992.1"/>
    </source>
</evidence>
<dbReference type="InterPro" id="IPR029058">
    <property type="entry name" value="AB_hydrolase_fold"/>
</dbReference>
<sequence>MSVSEAFRRNNVRVVGQGDRTVVLAHGFGTDQSAWRHQEAALARTRRVVLFDHVGAGGSDLSAYSPQRYRSLHSYSADLLELLAEVSPDAPVDYVGHSMSGMIGLLAGIAEPARFRSMAFIDASPCYVDGDGYAGGFSQAGIDGFLEAMASNYHAWVSGFAGIAVRNPERPELAEEFARGLAAIRPDIALSVARLIWNADHRGDLAALTVPTLIVQAQDDIAVPVSVGQHLADNIPGARLALIDGYGHVPHMSAPAAVNEALRQFFG</sequence>
<dbReference type="PRINTS" id="PR00111">
    <property type="entry name" value="ABHYDROLASE"/>
</dbReference>
<reference evidence="3 4" key="1">
    <citation type="submission" date="2014-02" db="EMBL/GenBank/DDBJ databases">
        <title>The small core and large imbalanced accessory genome model reveals a collaborative survival strategy of Sorangium cellulosum strains in nature.</title>
        <authorList>
            <person name="Han K."/>
            <person name="Peng R."/>
            <person name="Blom J."/>
            <person name="Li Y.-Z."/>
        </authorList>
    </citation>
    <scope>NUCLEOTIDE SEQUENCE [LARGE SCALE GENOMIC DNA]</scope>
    <source>
        <strain evidence="3 4">So0011-07</strain>
    </source>
</reference>
<evidence type="ECO:0000256" key="1">
    <source>
        <dbReference type="ARBA" id="ARBA00008645"/>
    </source>
</evidence>
<dbReference type="EMBL" id="JEMB01001061">
    <property type="protein sequence ID" value="KYF90992.1"/>
    <property type="molecule type" value="Genomic_DNA"/>
</dbReference>
<protein>
    <submittedName>
        <fullName evidence="3">Sigma factor sigB regulation protein rsbQ</fullName>
    </submittedName>
</protein>
<name>A0A150SEU7_SORCE</name>
<dbReference type="Gene3D" id="3.40.50.1820">
    <property type="entry name" value="alpha/beta hydrolase"/>
    <property type="match status" value="1"/>
</dbReference>
<dbReference type="Proteomes" id="UP000075635">
    <property type="component" value="Unassembled WGS sequence"/>
</dbReference>
<dbReference type="AlphaFoldDB" id="A0A150SEU7"/>
<proteinExistence type="inferred from homology"/>